<comment type="activity regulation">
    <text evidence="11">Activated by threonine and tyrosine phosphorylation.</text>
</comment>
<dbReference type="InterPro" id="IPR008352">
    <property type="entry name" value="MAPK_HOG-like"/>
</dbReference>
<keyword evidence="15" id="KW-1185">Reference proteome</keyword>
<dbReference type="FunFam" id="1.10.510.10:FF:000040">
    <property type="entry name" value="Mitogen-activated protein kinase"/>
    <property type="match status" value="1"/>
</dbReference>
<dbReference type="Gene3D" id="1.10.510.10">
    <property type="entry name" value="Transferase(Phosphotransferase) domain 1"/>
    <property type="match status" value="1"/>
</dbReference>
<dbReference type="SMART" id="SM00220">
    <property type="entry name" value="S_TKc"/>
    <property type="match status" value="1"/>
</dbReference>
<dbReference type="PROSITE" id="PS00108">
    <property type="entry name" value="PROTEIN_KINASE_ST"/>
    <property type="match status" value="1"/>
</dbReference>
<comment type="caution">
    <text evidence="14">The sequence shown here is derived from an EMBL/GenBank/DDBJ whole genome shotgun (WGS) entry which is preliminary data.</text>
</comment>
<dbReference type="PRINTS" id="PR01773">
    <property type="entry name" value="P38MAPKINASE"/>
</dbReference>
<keyword evidence="11" id="KW-0460">Magnesium</keyword>
<evidence type="ECO:0000256" key="2">
    <source>
        <dbReference type="ARBA" id="ARBA00012411"/>
    </source>
</evidence>
<keyword evidence="3 10" id="KW-0723">Serine/threonine-protein kinase</keyword>
<dbReference type="Gene3D" id="3.30.200.20">
    <property type="entry name" value="Phosphorylase Kinase, domain 1"/>
    <property type="match status" value="1"/>
</dbReference>
<comment type="similarity">
    <text evidence="11">Belongs to the protein kinase superfamily. Ser/Thr protein kinase family. MAP kinase subfamily.</text>
</comment>
<feature type="binding site" evidence="9">
    <location>
        <position position="69"/>
    </location>
    <ligand>
        <name>ATP</name>
        <dbReference type="ChEBI" id="CHEBI:30616"/>
    </ligand>
</feature>
<dbReference type="GO" id="GO:0004707">
    <property type="term" value="F:MAP kinase activity"/>
    <property type="evidence" value="ECO:0007669"/>
    <property type="project" value="UniProtKB-EC"/>
</dbReference>
<accession>A0A1R2BJA5</accession>
<evidence type="ECO:0000256" key="5">
    <source>
        <dbReference type="ARBA" id="ARBA00022679"/>
    </source>
</evidence>
<dbReference type="FunFam" id="3.30.200.20:FF:000028">
    <property type="entry name" value="Mitogen-activated protein kinase"/>
    <property type="match status" value="1"/>
</dbReference>
<protein>
    <recommendedName>
        <fullName evidence="2 11">Mitogen-activated protein kinase</fullName>
        <ecNumber evidence="2 11">2.7.11.24</ecNumber>
    </recommendedName>
</protein>
<dbReference type="InterPro" id="IPR017441">
    <property type="entry name" value="Protein_kinase_ATP_BS"/>
</dbReference>
<dbReference type="Pfam" id="PF00069">
    <property type="entry name" value="Pkinase"/>
    <property type="match status" value="1"/>
</dbReference>
<keyword evidence="5 11" id="KW-0808">Transferase</keyword>
<dbReference type="Proteomes" id="UP000187209">
    <property type="component" value="Unassembled WGS sequence"/>
</dbReference>
<gene>
    <name evidence="14" type="ORF">SteCoe_23681</name>
</gene>
<evidence type="ECO:0000256" key="9">
    <source>
        <dbReference type="PROSITE-ProRule" id="PRU10141"/>
    </source>
</evidence>
<dbReference type="AlphaFoldDB" id="A0A1R2BJA5"/>
<reference evidence="14 15" key="1">
    <citation type="submission" date="2016-11" db="EMBL/GenBank/DDBJ databases">
        <title>The macronuclear genome of Stentor coeruleus: a giant cell with tiny introns.</title>
        <authorList>
            <person name="Slabodnick M."/>
            <person name="Ruby J.G."/>
            <person name="Reiff S.B."/>
            <person name="Swart E.C."/>
            <person name="Gosai S."/>
            <person name="Prabakaran S."/>
            <person name="Witkowska E."/>
            <person name="Larue G.E."/>
            <person name="Fisher S."/>
            <person name="Freeman R.M."/>
            <person name="Gunawardena J."/>
            <person name="Chu W."/>
            <person name="Stover N.A."/>
            <person name="Gregory B.D."/>
            <person name="Nowacki M."/>
            <person name="Derisi J."/>
            <person name="Roy S.W."/>
            <person name="Marshall W.F."/>
            <person name="Sood P."/>
        </authorList>
    </citation>
    <scope>NUCLEOTIDE SEQUENCE [LARGE SCALE GENOMIC DNA]</scope>
    <source>
        <strain evidence="14">WM001</strain>
    </source>
</reference>
<evidence type="ECO:0000256" key="4">
    <source>
        <dbReference type="ARBA" id="ARBA00022553"/>
    </source>
</evidence>
<dbReference type="InterPro" id="IPR050117">
    <property type="entry name" value="MAPK"/>
</dbReference>
<evidence type="ECO:0000256" key="12">
    <source>
        <dbReference type="SAM" id="MobiDB-lite"/>
    </source>
</evidence>
<dbReference type="OrthoDB" id="192887at2759"/>
<organism evidence="14 15">
    <name type="scientific">Stentor coeruleus</name>
    <dbReference type="NCBI Taxonomy" id="5963"/>
    <lineage>
        <taxon>Eukaryota</taxon>
        <taxon>Sar</taxon>
        <taxon>Alveolata</taxon>
        <taxon>Ciliophora</taxon>
        <taxon>Postciliodesmatophora</taxon>
        <taxon>Heterotrichea</taxon>
        <taxon>Heterotrichida</taxon>
        <taxon>Stentoridae</taxon>
        <taxon>Stentor</taxon>
    </lineage>
</organism>
<evidence type="ECO:0000313" key="15">
    <source>
        <dbReference type="Proteomes" id="UP000187209"/>
    </source>
</evidence>
<dbReference type="PROSITE" id="PS01351">
    <property type="entry name" value="MAPK"/>
    <property type="match status" value="1"/>
</dbReference>
<dbReference type="PANTHER" id="PTHR24055">
    <property type="entry name" value="MITOGEN-ACTIVATED PROTEIN KINASE"/>
    <property type="match status" value="1"/>
</dbReference>
<proteinExistence type="inferred from homology"/>
<evidence type="ECO:0000256" key="8">
    <source>
        <dbReference type="ARBA" id="ARBA00022840"/>
    </source>
</evidence>
<keyword evidence="7 11" id="KW-0418">Kinase</keyword>
<feature type="region of interest" description="Disordered" evidence="12">
    <location>
        <begin position="1"/>
        <end position="21"/>
    </location>
</feature>
<dbReference type="PROSITE" id="PS00107">
    <property type="entry name" value="PROTEIN_KINASE_ATP"/>
    <property type="match status" value="1"/>
</dbReference>
<dbReference type="InterPro" id="IPR000719">
    <property type="entry name" value="Prot_kinase_dom"/>
</dbReference>
<dbReference type="SUPFAM" id="SSF56112">
    <property type="entry name" value="Protein kinase-like (PK-like)"/>
    <property type="match status" value="1"/>
</dbReference>
<evidence type="ECO:0000256" key="6">
    <source>
        <dbReference type="ARBA" id="ARBA00022741"/>
    </source>
</evidence>
<name>A0A1R2BJA5_9CILI</name>
<dbReference type="InterPro" id="IPR003527">
    <property type="entry name" value="MAP_kinase_CS"/>
</dbReference>
<keyword evidence="8 9" id="KW-0067">ATP-binding</keyword>
<dbReference type="PROSITE" id="PS50011">
    <property type="entry name" value="PROTEIN_KINASE_DOM"/>
    <property type="match status" value="1"/>
</dbReference>
<dbReference type="GO" id="GO:0005524">
    <property type="term" value="F:ATP binding"/>
    <property type="evidence" value="ECO:0007669"/>
    <property type="project" value="UniProtKB-UniRule"/>
</dbReference>
<keyword evidence="4" id="KW-0597">Phosphoprotein</keyword>
<dbReference type="CDD" id="cd07834">
    <property type="entry name" value="STKc_MAPK"/>
    <property type="match status" value="1"/>
</dbReference>
<evidence type="ECO:0000256" key="10">
    <source>
        <dbReference type="RuleBase" id="RU000304"/>
    </source>
</evidence>
<sequence length="371" mass="42531">MRAQSKSGSRNTEANKNKASTGRVSFEVSGTTFTVDDCFSYIKQIGHGAYGVVVSALNKKLNTKVAIKKVPKAFEDLIDAKRILREIRLLSFFDHENIISLVDLQRPPARTGFEDIYIITDLMETDLHRVIYSRQDLSDEHIQYFIYQMMRGLLFMHSADVIHRDIKPSNLLLNKNCDLKICDLGLARGFDNSKDDNLTEYVVTRWYRAPEVILNASHYTKALDIWGTGCVFAEVLGRSPLFPGEDYLDQVQRIIAVLGMPSQEDMSFIGNESAKRYIKSLPKRQRVPWSTLYPKANPVALDLLNKMLVFNPNKRYTVEECLAHPYFEGLHNPDEEPVSSVKFDWSFDDFTPTKPLLQSMIYDDSLKYHPL</sequence>
<dbReference type="InterPro" id="IPR008271">
    <property type="entry name" value="Ser/Thr_kinase_AS"/>
</dbReference>
<evidence type="ECO:0000256" key="3">
    <source>
        <dbReference type="ARBA" id="ARBA00022527"/>
    </source>
</evidence>
<evidence type="ECO:0000256" key="7">
    <source>
        <dbReference type="ARBA" id="ARBA00022777"/>
    </source>
</evidence>
<evidence type="ECO:0000256" key="1">
    <source>
        <dbReference type="ARBA" id="ARBA00001946"/>
    </source>
</evidence>
<comment type="cofactor">
    <cofactor evidence="1 11">
        <name>Mg(2+)</name>
        <dbReference type="ChEBI" id="CHEBI:18420"/>
    </cofactor>
</comment>
<keyword evidence="6 9" id="KW-0547">Nucleotide-binding</keyword>
<evidence type="ECO:0000256" key="11">
    <source>
        <dbReference type="RuleBase" id="RU361165"/>
    </source>
</evidence>
<dbReference type="InterPro" id="IPR011009">
    <property type="entry name" value="Kinase-like_dom_sf"/>
</dbReference>
<feature type="domain" description="Protein kinase" evidence="13">
    <location>
        <begin position="39"/>
        <end position="327"/>
    </location>
</feature>
<dbReference type="EMBL" id="MPUH01000607">
    <property type="protein sequence ID" value="OMJ76873.1"/>
    <property type="molecule type" value="Genomic_DNA"/>
</dbReference>
<dbReference type="EC" id="2.7.11.24" evidence="2 11"/>
<evidence type="ECO:0000259" key="13">
    <source>
        <dbReference type="PROSITE" id="PS50011"/>
    </source>
</evidence>
<evidence type="ECO:0000313" key="14">
    <source>
        <dbReference type="EMBL" id="OMJ76873.1"/>
    </source>
</evidence>
<comment type="catalytic activity">
    <reaction evidence="11">
        <text>L-threonyl-[protein] + ATP = O-phospho-L-threonyl-[protein] + ADP + H(+)</text>
        <dbReference type="Rhea" id="RHEA:46608"/>
        <dbReference type="Rhea" id="RHEA-COMP:11060"/>
        <dbReference type="Rhea" id="RHEA-COMP:11605"/>
        <dbReference type="ChEBI" id="CHEBI:15378"/>
        <dbReference type="ChEBI" id="CHEBI:30013"/>
        <dbReference type="ChEBI" id="CHEBI:30616"/>
        <dbReference type="ChEBI" id="CHEBI:61977"/>
        <dbReference type="ChEBI" id="CHEBI:456216"/>
        <dbReference type="EC" id="2.7.11.24"/>
    </reaction>
</comment>